<dbReference type="InterPro" id="IPR016162">
    <property type="entry name" value="Ald_DH_N"/>
</dbReference>
<sequence length="505" mass="55632">MTNVPFQNTPIENIEPLVRGLNAAFANQTTKPVEFRLKQLRKLYWALEDNAKDIEEALKLDLGKAKFDAQTGEIGWVQNDILYITKNLAKWVKDESIPDMPLAMMPMGYRIKKEPLGTVLVIGAYNYPVQLALGPLLGAIAAGCTAVLKPSEQCPHVAMVLTKVCSVLDSTCFAVVQGGVPESTKLLDQTWDKIFYTGGAQVGKIIAKKAAETLTPTTLELGGKNPAIITKNADIKLAARRLLWAKHQNAGQICLSQNYHLVERSVLPQLIKEFGNVYKEFYPNGVAASPDFPRIATDRGWQRLKHLLDTTSGKIIYGGNMDEKTRFIELTVVEVDDVKDPLVADEHFGPIMVLLAVDSVDEAIRIANEVDPTPLTAYAFGAKAETDKILEHVRSGGATVNDTLFHAANPIPPFGGLKTSGQGTYRGKASYEAFTHRRVVATTPGWVESLIKMRYPPYTDAKLKQFQSTGQGKPNFDRNGNVNYSLWNVLFSRKLLSFVALISGK</sequence>
<feature type="domain" description="Aldehyde dehydrogenase" evidence="8">
    <location>
        <begin position="14"/>
        <end position="439"/>
    </location>
</feature>
<dbReference type="GO" id="GO:0005737">
    <property type="term" value="C:cytoplasm"/>
    <property type="evidence" value="ECO:0007669"/>
    <property type="project" value="TreeGrafter"/>
</dbReference>
<dbReference type="PANTHER" id="PTHR43570">
    <property type="entry name" value="ALDEHYDE DEHYDROGENASE"/>
    <property type="match status" value="1"/>
</dbReference>
<evidence type="ECO:0000256" key="7">
    <source>
        <dbReference type="RuleBase" id="RU003345"/>
    </source>
</evidence>
<reference evidence="9" key="1">
    <citation type="submission" date="2021-03" db="EMBL/GenBank/DDBJ databases">
        <authorList>
            <person name="Tagirdzhanova G."/>
        </authorList>
    </citation>
    <scope>NUCLEOTIDE SEQUENCE</scope>
</reference>
<dbReference type="SUPFAM" id="SSF53720">
    <property type="entry name" value="ALDH-like"/>
    <property type="match status" value="1"/>
</dbReference>
<dbReference type="InterPro" id="IPR016161">
    <property type="entry name" value="Ald_DH/histidinol_DH"/>
</dbReference>
<dbReference type="PIRSF" id="PIRSF036492">
    <property type="entry name" value="ALDH"/>
    <property type="match status" value="1"/>
</dbReference>
<dbReference type="Gene3D" id="3.40.309.10">
    <property type="entry name" value="Aldehyde Dehydrogenase, Chain A, domain 2"/>
    <property type="match status" value="1"/>
</dbReference>
<name>A0A8H3FZU3_9LECA</name>
<dbReference type="GO" id="GO:0004029">
    <property type="term" value="F:aldehyde dehydrogenase (NAD+) activity"/>
    <property type="evidence" value="ECO:0007669"/>
    <property type="project" value="TreeGrafter"/>
</dbReference>
<dbReference type="OrthoDB" id="440325at2759"/>
<dbReference type="Proteomes" id="UP000664169">
    <property type="component" value="Unassembled WGS sequence"/>
</dbReference>
<evidence type="ECO:0000256" key="6">
    <source>
        <dbReference type="PROSITE-ProRule" id="PRU10007"/>
    </source>
</evidence>
<protein>
    <recommendedName>
        <fullName evidence="4">Aldehyde dehydrogenase</fullName>
    </recommendedName>
</protein>
<proteinExistence type="inferred from homology"/>
<comment type="caution">
    <text evidence="9">The sequence shown here is derived from an EMBL/GenBank/DDBJ whole genome shotgun (WGS) entry which is preliminary data.</text>
</comment>
<dbReference type="GO" id="GO:0006081">
    <property type="term" value="P:aldehyde metabolic process"/>
    <property type="evidence" value="ECO:0007669"/>
    <property type="project" value="InterPro"/>
</dbReference>
<dbReference type="PROSITE" id="PS00687">
    <property type="entry name" value="ALDEHYDE_DEHYDR_GLU"/>
    <property type="match status" value="1"/>
</dbReference>
<dbReference type="Gene3D" id="3.40.605.10">
    <property type="entry name" value="Aldehyde Dehydrogenase, Chain A, domain 1"/>
    <property type="match status" value="1"/>
</dbReference>
<organism evidence="9 10">
    <name type="scientific">Gomphillus americanus</name>
    <dbReference type="NCBI Taxonomy" id="1940652"/>
    <lineage>
        <taxon>Eukaryota</taxon>
        <taxon>Fungi</taxon>
        <taxon>Dikarya</taxon>
        <taxon>Ascomycota</taxon>
        <taxon>Pezizomycotina</taxon>
        <taxon>Lecanoromycetes</taxon>
        <taxon>OSLEUM clade</taxon>
        <taxon>Ostropomycetidae</taxon>
        <taxon>Ostropales</taxon>
        <taxon>Graphidaceae</taxon>
        <taxon>Gomphilloideae</taxon>
        <taxon>Gomphillus</taxon>
    </lineage>
</organism>
<dbReference type="PANTHER" id="PTHR43570:SF11">
    <property type="entry name" value="ALDEHYDE DEHYDROGENASE"/>
    <property type="match status" value="1"/>
</dbReference>
<dbReference type="GO" id="GO:0016117">
    <property type="term" value="P:carotenoid biosynthetic process"/>
    <property type="evidence" value="ECO:0007669"/>
    <property type="project" value="UniProtKB-KW"/>
</dbReference>
<feature type="active site" evidence="5">
    <location>
        <position position="254"/>
    </location>
</feature>
<dbReference type="InterPro" id="IPR016163">
    <property type="entry name" value="Ald_DH_C"/>
</dbReference>
<keyword evidence="2" id="KW-0125">Carotenoid biosynthesis</keyword>
<evidence type="ECO:0000256" key="5">
    <source>
        <dbReference type="PIRSR" id="PIRSR036492-1"/>
    </source>
</evidence>
<evidence type="ECO:0000256" key="2">
    <source>
        <dbReference type="ARBA" id="ARBA00022746"/>
    </source>
</evidence>
<dbReference type="InterPro" id="IPR029510">
    <property type="entry name" value="Ald_DH_CS_GLU"/>
</dbReference>
<dbReference type="AlphaFoldDB" id="A0A8H3FZU3"/>
<feature type="active site" evidence="5 6">
    <location>
        <position position="220"/>
    </location>
</feature>
<gene>
    <name evidence="9" type="ORF">GOMPHAMPRED_005691</name>
</gene>
<evidence type="ECO:0000256" key="4">
    <source>
        <dbReference type="PIRNR" id="PIRNR036492"/>
    </source>
</evidence>
<accession>A0A8H3FZU3</accession>
<dbReference type="InterPro" id="IPR015590">
    <property type="entry name" value="Aldehyde_DH_dom"/>
</dbReference>
<dbReference type="Pfam" id="PF00171">
    <property type="entry name" value="Aldedh"/>
    <property type="match status" value="1"/>
</dbReference>
<dbReference type="EMBL" id="CAJPDQ010000036">
    <property type="protein sequence ID" value="CAF9930628.1"/>
    <property type="molecule type" value="Genomic_DNA"/>
</dbReference>
<evidence type="ECO:0000256" key="1">
    <source>
        <dbReference type="ARBA" id="ARBA00009986"/>
    </source>
</evidence>
<dbReference type="CDD" id="cd07135">
    <property type="entry name" value="ALDH_F14-YMR110C"/>
    <property type="match status" value="1"/>
</dbReference>
<keyword evidence="10" id="KW-1185">Reference proteome</keyword>
<evidence type="ECO:0000259" key="8">
    <source>
        <dbReference type="Pfam" id="PF00171"/>
    </source>
</evidence>
<comment type="similarity">
    <text evidence="1 4 7">Belongs to the aldehyde dehydrogenase family.</text>
</comment>
<dbReference type="FunFam" id="3.40.605.10:FF:000004">
    <property type="entry name" value="Aldehyde dehydrogenase"/>
    <property type="match status" value="1"/>
</dbReference>
<dbReference type="InterPro" id="IPR012394">
    <property type="entry name" value="Aldehyde_DH_NAD(P)"/>
</dbReference>
<keyword evidence="3 4" id="KW-0560">Oxidoreductase</keyword>
<evidence type="ECO:0000313" key="9">
    <source>
        <dbReference type="EMBL" id="CAF9930628.1"/>
    </source>
</evidence>
<evidence type="ECO:0000313" key="10">
    <source>
        <dbReference type="Proteomes" id="UP000664169"/>
    </source>
</evidence>
<evidence type="ECO:0000256" key="3">
    <source>
        <dbReference type="ARBA" id="ARBA00023002"/>
    </source>
</evidence>